<feature type="region of interest" description="Disordered" evidence="6">
    <location>
        <begin position="141"/>
        <end position="161"/>
    </location>
</feature>
<dbReference type="InterPro" id="IPR018253">
    <property type="entry name" value="DnaJ_domain_CS"/>
</dbReference>
<evidence type="ECO:0000256" key="2">
    <source>
        <dbReference type="ARBA" id="ARBA00023136"/>
    </source>
</evidence>
<keyword evidence="3" id="KW-0564">Palmitate</keyword>
<dbReference type="SUPFAM" id="SSF46565">
    <property type="entry name" value="Chaperone J-domain"/>
    <property type="match status" value="1"/>
</dbReference>
<evidence type="ECO:0000313" key="9">
    <source>
        <dbReference type="Proteomes" id="UP001219518"/>
    </source>
</evidence>
<evidence type="ECO:0000256" key="4">
    <source>
        <dbReference type="ARBA" id="ARBA00023186"/>
    </source>
</evidence>
<dbReference type="Gene3D" id="1.10.287.110">
    <property type="entry name" value="DnaJ domain"/>
    <property type="match status" value="1"/>
</dbReference>
<evidence type="ECO:0000259" key="7">
    <source>
        <dbReference type="PROSITE" id="PS50076"/>
    </source>
</evidence>
<evidence type="ECO:0000256" key="1">
    <source>
        <dbReference type="ARBA" id="ARBA00004635"/>
    </source>
</evidence>
<reference evidence="8" key="1">
    <citation type="submission" date="2021-07" db="EMBL/GenBank/DDBJ databases">
        <authorList>
            <person name="Catto M.A."/>
            <person name="Jacobson A."/>
            <person name="Kennedy G."/>
            <person name="Labadie P."/>
            <person name="Hunt B.G."/>
            <person name="Srinivasan R."/>
        </authorList>
    </citation>
    <scope>NUCLEOTIDE SEQUENCE</scope>
    <source>
        <strain evidence="8">PL_HMW_Pooled</strain>
        <tissue evidence="8">Head</tissue>
    </source>
</reference>
<feature type="domain" description="J" evidence="7">
    <location>
        <begin position="12"/>
        <end position="77"/>
    </location>
</feature>
<dbReference type="CDD" id="cd06257">
    <property type="entry name" value="DnaJ"/>
    <property type="match status" value="1"/>
</dbReference>
<name>A0AAE1HHA8_9NEOP</name>
<evidence type="ECO:0000256" key="5">
    <source>
        <dbReference type="ARBA" id="ARBA00023288"/>
    </source>
</evidence>
<dbReference type="PROSITE" id="PS00636">
    <property type="entry name" value="DNAJ_1"/>
    <property type="match status" value="1"/>
</dbReference>
<evidence type="ECO:0000256" key="6">
    <source>
        <dbReference type="SAM" id="MobiDB-lite"/>
    </source>
</evidence>
<evidence type="ECO:0000256" key="3">
    <source>
        <dbReference type="ARBA" id="ARBA00023139"/>
    </source>
</evidence>
<accession>A0AAE1HHA8</accession>
<proteinExistence type="predicted"/>
<evidence type="ECO:0000313" key="8">
    <source>
        <dbReference type="EMBL" id="KAK3921347.1"/>
    </source>
</evidence>
<dbReference type="InterPro" id="IPR001623">
    <property type="entry name" value="DnaJ_domain"/>
</dbReference>
<keyword evidence="4" id="KW-0143">Chaperone</keyword>
<dbReference type="GO" id="GO:0005737">
    <property type="term" value="C:cytoplasm"/>
    <property type="evidence" value="ECO:0007669"/>
    <property type="project" value="UniProtKB-ARBA"/>
</dbReference>
<keyword evidence="9" id="KW-1185">Reference proteome</keyword>
<keyword evidence="2" id="KW-0472">Membrane</keyword>
<gene>
    <name evidence="8" type="ORF">KUF71_010562</name>
</gene>
<dbReference type="AlphaFoldDB" id="A0AAE1HHA8"/>
<reference evidence="8" key="2">
    <citation type="journal article" date="2023" name="BMC Genomics">
        <title>Pest status, molecular evolution, and epigenetic factors derived from the genome assembly of Frankliniella fusca, a thysanopteran phytovirus vector.</title>
        <authorList>
            <person name="Catto M.A."/>
            <person name="Labadie P.E."/>
            <person name="Jacobson A.L."/>
            <person name="Kennedy G.G."/>
            <person name="Srinivasan R."/>
            <person name="Hunt B.G."/>
        </authorList>
    </citation>
    <scope>NUCLEOTIDE SEQUENCE</scope>
    <source>
        <strain evidence="8">PL_HMW_Pooled</strain>
    </source>
</reference>
<sequence length="289" mass="32350">MDRRRLSTSGDTLYQTLGLAKTATADDIKKTYRRLALKYHPDKNPDNPEAAERFKEINRAYSILSDLTKRNVYDNYGSLGLYIAEQFGEENVNPYFLVTSGWCKFAFLFCGLITGCYCCCCLCCCCNFCCGKCKPRPPEESGDYHTLHEDDEDDIGGPSVSTQPTSIAMPMPMPATGDANESTSLNTGEKTVYTPGLICDCFACVALDAGMGDQWNENSCNKSRQETKPCDESHSNLIYTSYLYDNLVIEFVILSIWMDPAFRMLLLVDINVVHSPTIHKFLNAVEIPE</sequence>
<dbReference type="PROSITE" id="PS50076">
    <property type="entry name" value="DNAJ_2"/>
    <property type="match status" value="1"/>
</dbReference>
<keyword evidence="5" id="KW-0449">Lipoprotein</keyword>
<organism evidence="8 9">
    <name type="scientific">Frankliniella fusca</name>
    <dbReference type="NCBI Taxonomy" id="407009"/>
    <lineage>
        <taxon>Eukaryota</taxon>
        <taxon>Metazoa</taxon>
        <taxon>Ecdysozoa</taxon>
        <taxon>Arthropoda</taxon>
        <taxon>Hexapoda</taxon>
        <taxon>Insecta</taxon>
        <taxon>Pterygota</taxon>
        <taxon>Neoptera</taxon>
        <taxon>Paraneoptera</taxon>
        <taxon>Thysanoptera</taxon>
        <taxon>Terebrantia</taxon>
        <taxon>Thripoidea</taxon>
        <taxon>Thripidae</taxon>
        <taxon>Frankliniella</taxon>
    </lineage>
</organism>
<dbReference type="FunFam" id="1.10.287.110:FF:000017">
    <property type="entry name" value="dnaJ homolog subfamily C member 5"/>
    <property type="match status" value="1"/>
</dbReference>
<dbReference type="GO" id="GO:1900073">
    <property type="term" value="P:regulation of neuromuscular synaptic transmission"/>
    <property type="evidence" value="ECO:0007669"/>
    <property type="project" value="TreeGrafter"/>
</dbReference>
<dbReference type="GO" id="GO:0061177">
    <property type="term" value="C:type Is terminal bouton"/>
    <property type="evidence" value="ECO:0007669"/>
    <property type="project" value="TreeGrafter"/>
</dbReference>
<comment type="subcellular location">
    <subcellularLocation>
        <location evidence="1">Membrane</location>
        <topology evidence="1">Lipid-anchor</topology>
    </subcellularLocation>
</comment>
<dbReference type="PRINTS" id="PR00625">
    <property type="entry name" value="JDOMAIN"/>
</dbReference>
<dbReference type="Pfam" id="PF00226">
    <property type="entry name" value="DnaJ"/>
    <property type="match status" value="1"/>
</dbReference>
<dbReference type="InterPro" id="IPR036869">
    <property type="entry name" value="J_dom_sf"/>
</dbReference>
<protein>
    <submittedName>
        <fullName evidence="8">DnaJ-like protein subfamily C member 5-like protein</fullName>
    </submittedName>
</protein>
<dbReference type="GO" id="GO:0016020">
    <property type="term" value="C:membrane"/>
    <property type="evidence" value="ECO:0007669"/>
    <property type="project" value="UniProtKB-SubCell"/>
</dbReference>
<dbReference type="PANTHER" id="PTHR44027">
    <property type="entry name" value="DNAJ HOMOLOG SUBFAMILY C MEMBER 5 HOMOLOG"/>
    <property type="match status" value="1"/>
</dbReference>
<dbReference type="InterPro" id="IPR051434">
    <property type="entry name" value="DnaJ_C_subfamily_member5"/>
</dbReference>
<dbReference type="Proteomes" id="UP001219518">
    <property type="component" value="Unassembled WGS sequence"/>
</dbReference>
<dbReference type="EMBL" id="JAHWGI010001033">
    <property type="protein sequence ID" value="KAK3921347.1"/>
    <property type="molecule type" value="Genomic_DNA"/>
</dbReference>
<dbReference type="SMART" id="SM00271">
    <property type="entry name" value="DnaJ"/>
    <property type="match status" value="1"/>
</dbReference>
<dbReference type="PANTHER" id="PTHR44027:SF7">
    <property type="entry name" value="DNAJ HOMOLOG SUBFAMILY C MEMBER 5 HOMOLOG"/>
    <property type="match status" value="1"/>
</dbReference>
<comment type="caution">
    <text evidence="8">The sequence shown here is derived from an EMBL/GenBank/DDBJ whole genome shotgun (WGS) entry which is preliminary data.</text>
</comment>